<proteinExistence type="predicted"/>
<dbReference type="EMBL" id="RWJN01000023">
    <property type="protein sequence ID" value="TCD70298.1"/>
    <property type="molecule type" value="Genomic_DNA"/>
</dbReference>
<feature type="signal peptide" evidence="2">
    <location>
        <begin position="1"/>
        <end position="20"/>
    </location>
</feature>
<evidence type="ECO:0000313" key="3">
    <source>
        <dbReference type="EMBL" id="TCD70298.1"/>
    </source>
</evidence>
<name>A0A4R0S027_9APHY</name>
<dbReference type="Proteomes" id="UP000292702">
    <property type="component" value="Unassembled WGS sequence"/>
</dbReference>
<comment type="caution">
    <text evidence="3">The sequence shown here is derived from an EMBL/GenBank/DDBJ whole genome shotgun (WGS) entry which is preliminary data.</text>
</comment>
<sequence>MRFTVAVATIVAFASTAALAAPFSNNAARNVERRVYARGGDLSSLTMRDFIEILNARDMEWDRLERRTGGNPAGAAGAAGHSAPAPAQSQPFGAPAGPSNPFNRPPAQAAPAAQEGPAERIKLAPIQSPNGWKDPSQLGPLEGTHHNLPLAETDRLSAEHGI</sequence>
<feature type="compositionally biased region" description="Basic and acidic residues" evidence="1">
    <location>
        <begin position="152"/>
        <end position="162"/>
    </location>
</feature>
<protein>
    <submittedName>
        <fullName evidence="3">Uncharacterized protein</fullName>
    </submittedName>
</protein>
<keyword evidence="2" id="KW-0732">Signal</keyword>
<feature type="chain" id="PRO_5020653711" evidence="2">
    <location>
        <begin position="21"/>
        <end position="162"/>
    </location>
</feature>
<feature type="region of interest" description="Disordered" evidence="1">
    <location>
        <begin position="64"/>
        <end position="162"/>
    </location>
</feature>
<evidence type="ECO:0000313" key="4">
    <source>
        <dbReference type="Proteomes" id="UP000292702"/>
    </source>
</evidence>
<feature type="compositionally biased region" description="Low complexity" evidence="1">
    <location>
        <begin position="105"/>
        <end position="116"/>
    </location>
</feature>
<gene>
    <name evidence="3" type="ORF">EIP91_003927</name>
</gene>
<accession>A0A4R0S027</accession>
<reference evidence="3 4" key="1">
    <citation type="submission" date="2018-11" db="EMBL/GenBank/DDBJ databases">
        <title>Genome assembly of Steccherinum ochraceum LE-BIN_3174, the white-rot fungus of the Steccherinaceae family (The Residual Polyporoid clade, Polyporales, Basidiomycota).</title>
        <authorList>
            <person name="Fedorova T.V."/>
            <person name="Glazunova O.A."/>
            <person name="Landesman E.O."/>
            <person name="Moiseenko K.V."/>
            <person name="Psurtseva N.V."/>
            <person name="Savinova O.S."/>
            <person name="Shakhova N.V."/>
            <person name="Tyazhelova T.V."/>
            <person name="Vasina D.V."/>
        </authorList>
    </citation>
    <scope>NUCLEOTIDE SEQUENCE [LARGE SCALE GENOMIC DNA]</scope>
    <source>
        <strain evidence="3 4">LE-BIN_3174</strain>
    </source>
</reference>
<dbReference type="AlphaFoldDB" id="A0A4R0S027"/>
<evidence type="ECO:0000256" key="1">
    <source>
        <dbReference type="SAM" id="MobiDB-lite"/>
    </source>
</evidence>
<keyword evidence="4" id="KW-1185">Reference proteome</keyword>
<feature type="compositionally biased region" description="Low complexity" evidence="1">
    <location>
        <begin position="69"/>
        <end position="97"/>
    </location>
</feature>
<evidence type="ECO:0000256" key="2">
    <source>
        <dbReference type="SAM" id="SignalP"/>
    </source>
</evidence>
<organism evidence="3 4">
    <name type="scientific">Steccherinum ochraceum</name>
    <dbReference type="NCBI Taxonomy" id="92696"/>
    <lineage>
        <taxon>Eukaryota</taxon>
        <taxon>Fungi</taxon>
        <taxon>Dikarya</taxon>
        <taxon>Basidiomycota</taxon>
        <taxon>Agaricomycotina</taxon>
        <taxon>Agaricomycetes</taxon>
        <taxon>Polyporales</taxon>
        <taxon>Steccherinaceae</taxon>
        <taxon>Steccherinum</taxon>
    </lineage>
</organism>